<dbReference type="EMBL" id="GBRH01231449">
    <property type="protein sequence ID" value="JAD66446.1"/>
    <property type="molecule type" value="Transcribed_RNA"/>
</dbReference>
<organism evidence="2">
    <name type="scientific">Arundo donax</name>
    <name type="common">Giant reed</name>
    <name type="synonym">Donax arundinaceus</name>
    <dbReference type="NCBI Taxonomy" id="35708"/>
    <lineage>
        <taxon>Eukaryota</taxon>
        <taxon>Viridiplantae</taxon>
        <taxon>Streptophyta</taxon>
        <taxon>Embryophyta</taxon>
        <taxon>Tracheophyta</taxon>
        <taxon>Spermatophyta</taxon>
        <taxon>Magnoliopsida</taxon>
        <taxon>Liliopsida</taxon>
        <taxon>Poales</taxon>
        <taxon>Poaceae</taxon>
        <taxon>PACMAD clade</taxon>
        <taxon>Arundinoideae</taxon>
        <taxon>Arundineae</taxon>
        <taxon>Arundo</taxon>
    </lineage>
</organism>
<accession>A0A0A9BT11</accession>
<evidence type="ECO:0000313" key="2">
    <source>
        <dbReference type="EMBL" id="JAD66446.1"/>
    </source>
</evidence>
<reference evidence="2" key="2">
    <citation type="journal article" date="2015" name="Data Brief">
        <title>Shoot transcriptome of the giant reed, Arundo donax.</title>
        <authorList>
            <person name="Barrero R.A."/>
            <person name="Guerrero F.D."/>
            <person name="Moolhuijzen P."/>
            <person name="Goolsby J.A."/>
            <person name="Tidwell J."/>
            <person name="Bellgard S.E."/>
            <person name="Bellgard M.I."/>
        </authorList>
    </citation>
    <scope>NUCLEOTIDE SEQUENCE</scope>
    <source>
        <tissue evidence="2">Shoot tissue taken approximately 20 cm above the soil surface</tissue>
    </source>
</reference>
<protein>
    <submittedName>
        <fullName evidence="2">Uncharacterized protein</fullName>
    </submittedName>
</protein>
<evidence type="ECO:0000256" key="1">
    <source>
        <dbReference type="SAM" id="MobiDB-lite"/>
    </source>
</evidence>
<sequence length="27" mass="3015">MFPAPEATASPRLSRMMKPQPPELEMA</sequence>
<name>A0A0A9BT11_ARUDO</name>
<reference evidence="2" key="1">
    <citation type="submission" date="2014-09" db="EMBL/GenBank/DDBJ databases">
        <authorList>
            <person name="Magalhaes I.L.F."/>
            <person name="Oliveira U."/>
            <person name="Santos F.R."/>
            <person name="Vidigal T.H.D.A."/>
            <person name="Brescovit A.D."/>
            <person name="Santos A.J."/>
        </authorList>
    </citation>
    <scope>NUCLEOTIDE SEQUENCE</scope>
    <source>
        <tissue evidence="2">Shoot tissue taken approximately 20 cm above the soil surface</tissue>
    </source>
</reference>
<proteinExistence type="predicted"/>
<feature type="region of interest" description="Disordered" evidence="1">
    <location>
        <begin position="1"/>
        <end position="27"/>
    </location>
</feature>
<dbReference type="AlphaFoldDB" id="A0A0A9BT11"/>